<dbReference type="RefSeq" id="WP_064543251.1">
    <property type="nucleotide sequence ID" value="NZ_LXEU01000025.1"/>
</dbReference>
<dbReference type="PATRIC" id="fig|1354264.4.peg.1206"/>
<name>A0A1B7K589_9ENTR</name>
<dbReference type="AlphaFoldDB" id="A0A1B7K589"/>
<sequence>MFAPGDLVQPKMGGPKLKVIEAHEDSIVAVQASDEHGKQYTLKNDDVAPYREEGDFGVC</sequence>
<protein>
    <submittedName>
        <fullName evidence="1">Uncharacterized protein</fullName>
    </submittedName>
</protein>
<dbReference type="Proteomes" id="UP000078386">
    <property type="component" value="Unassembled WGS sequence"/>
</dbReference>
<comment type="caution">
    <text evidence="1">The sequence shown here is derived from an EMBL/GenBank/DDBJ whole genome shotgun (WGS) entry which is preliminary data.</text>
</comment>
<reference evidence="1 2" key="1">
    <citation type="submission" date="2016-04" db="EMBL/GenBank/DDBJ databases">
        <title>ATOL: Assembling a taxonomically balanced genome-scale reconstruction of the evolutionary history of the Enterobacteriaceae.</title>
        <authorList>
            <person name="Plunkett G.III."/>
            <person name="Neeno-Eckwall E.C."/>
            <person name="Glasner J.D."/>
            <person name="Perna N.T."/>
        </authorList>
    </citation>
    <scope>NUCLEOTIDE SEQUENCE [LARGE SCALE GENOMIC DNA]</scope>
    <source>
        <strain evidence="1 2">ATCC 51603</strain>
    </source>
</reference>
<evidence type="ECO:0000313" key="2">
    <source>
        <dbReference type="Proteomes" id="UP000078386"/>
    </source>
</evidence>
<keyword evidence="2" id="KW-1185">Reference proteome</keyword>
<accession>A0A1B7K589</accession>
<gene>
    <name evidence="1" type="ORF">M989_01160</name>
</gene>
<evidence type="ECO:0000313" key="1">
    <source>
        <dbReference type="EMBL" id="OAT55320.1"/>
    </source>
</evidence>
<proteinExistence type="predicted"/>
<dbReference type="EMBL" id="LXEU01000025">
    <property type="protein sequence ID" value="OAT55320.1"/>
    <property type="molecule type" value="Genomic_DNA"/>
</dbReference>
<organism evidence="1 2">
    <name type="scientific">Kluyvera georgiana ATCC 51603</name>
    <dbReference type="NCBI Taxonomy" id="1354264"/>
    <lineage>
        <taxon>Bacteria</taxon>
        <taxon>Pseudomonadati</taxon>
        <taxon>Pseudomonadota</taxon>
        <taxon>Gammaproteobacteria</taxon>
        <taxon>Enterobacterales</taxon>
        <taxon>Enterobacteriaceae</taxon>
        <taxon>Kluyvera</taxon>
    </lineage>
</organism>